<feature type="region of interest" description="Disordered" evidence="4">
    <location>
        <begin position="1"/>
        <end position="37"/>
    </location>
</feature>
<dbReference type="Pfam" id="PF09084">
    <property type="entry name" value="NMT1"/>
    <property type="match status" value="1"/>
</dbReference>
<dbReference type="CDD" id="cd01008">
    <property type="entry name" value="PBP2_NrtA_SsuA_CpmA_like"/>
    <property type="match status" value="1"/>
</dbReference>
<protein>
    <recommendedName>
        <fullName evidence="5">SsuA/THI5-like domain-containing protein</fullName>
    </recommendedName>
</protein>
<organism evidence="6 7">
    <name type="scientific">Micromonospora sicca</name>
    <dbReference type="NCBI Taxonomy" id="2202420"/>
    <lineage>
        <taxon>Bacteria</taxon>
        <taxon>Bacillati</taxon>
        <taxon>Actinomycetota</taxon>
        <taxon>Actinomycetes</taxon>
        <taxon>Micromonosporales</taxon>
        <taxon>Micromonosporaceae</taxon>
        <taxon>Micromonospora</taxon>
    </lineage>
</organism>
<dbReference type="PANTHER" id="PTHR30024:SF47">
    <property type="entry name" value="TAURINE-BINDING PERIPLASMIC PROTEIN"/>
    <property type="match status" value="1"/>
</dbReference>
<evidence type="ECO:0000256" key="1">
    <source>
        <dbReference type="ARBA" id="ARBA00004418"/>
    </source>
</evidence>
<dbReference type="SUPFAM" id="SSF53850">
    <property type="entry name" value="Periplasmic binding protein-like II"/>
    <property type="match status" value="1"/>
</dbReference>
<name>A0A317DH01_9ACTN</name>
<evidence type="ECO:0000256" key="2">
    <source>
        <dbReference type="ARBA" id="ARBA00010742"/>
    </source>
</evidence>
<comment type="similarity">
    <text evidence="2">Belongs to the bacterial solute-binding protein SsuA/TauA family.</text>
</comment>
<evidence type="ECO:0000256" key="4">
    <source>
        <dbReference type="SAM" id="MobiDB-lite"/>
    </source>
</evidence>
<dbReference type="EMBL" id="QGKS01000258">
    <property type="protein sequence ID" value="PWR13632.1"/>
    <property type="molecule type" value="Genomic_DNA"/>
</dbReference>
<keyword evidence="3" id="KW-0732">Signal</keyword>
<dbReference type="Gene3D" id="3.40.190.10">
    <property type="entry name" value="Periplasmic binding protein-like II"/>
    <property type="match status" value="2"/>
</dbReference>
<evidence type="ECO:0000313" key="7">
    <source>
        <dbReference type="Proteomes" id="UP000246050"/>
    </source>
</evidence>
<proteinExistence type="inferred from homology"/>
<feature type="compositionally biased region" description="Polar residues" evidence="4">
    <location>
        <begin position="1"/>
        <end position="24"/>
    </location>
</feature>
<dbReference type="AlphaFoldDB" id="A0A317DH01"/>
<feature type="domain" description="SsuA/THI5-like" evidence="5">
    <location>
        <begin position="85"/>
        <end position="299"/>
    </location>
</feature>
<comment type="caution">
    <text evidence="6">The sequence shown here is derived from an EMBL/GenBank/DDBJ whole genome shotgun (WGS) entry which is preliminary data.</text>
</comment>
<gene>
    <name evidence="6" type="ORF">DKT69_20080</name>
</gene>
<dbReference type="PANTHER" id="PTHR30024">
    <property type="entry name" value="ALIPHATIC SULFONATES-BINDING PROTEIN-RELATED"/>
    <property type="match status" value="1"/>
</dbReference>
<dbReference type="Proteomes" id="UP000246050">
    <property type="component" value="Unassembled WGS sequence"/>
</dbReference>
<accession>A0A317DH01</accession>
<sequence length="358" mass="38401">MEVATVLQNGHHASQRGQLASCTPPTRGVRRTRSKEGPVRSKSWFLAAAAAFTLMAAGCGGSTDGGSGSSGSKTTLRVASNSNSSALPLWVAVEKNLCDKQNLKINFTKIENVGTLPPALGKNFDIIFTTPVQAITATAQGIPVTEIAGSSTDTKDNANSYLFVQDKSPIRNVSDLAGKKIGVLTEVGTLHYATLRLLKQAGVDPSSVQIVQVDGPSQADQLAAGRVDAVETVRPFNAAIKAKGGRNIGTPFSSLGDEISVIWWGANRQWAESHSSAVQAYQRCLQDATTYIKEHDAEARQVLQKYTKLPEEVAKSFELPLYDPSVRPDDVKRWLDAMKELGLFNGDVDVSKLAYQAK</sequence>
<comment type="subcellular location">
    <subcellularLocation>
        <location evidence="1">Periplasm</location>
    </subcellularLocation>
</comment>
<evidence type="ECO:0000259" key="5">
    <source>
        <dbReference type="Pfam" id="PF09084"/>
    </source>
</evidence>
<evidence type="ECO:0000256" key="3">
    <source>
        <dbReference type="ARBA" id="ARBA00022729"/>
    </source>
</evidence>
<reference evidence="6 7" key="1">
    <citation type="submission" date="2018-05" db="EMBL/GenBank/DDBJ databases">
        <title>Micromonosporas from Atacama Desert.</title>
        <authorList>
            <person name="Carro L."/>
            <person name="Golinska P."/>
            <person name="Klenk H.-P."/>
            <person name="Goodfellow M."/>
        </authorList>
    </citation>
    <scope>NUCLEOTIDE SEQUENCE [LARGE SCALE GENOMIC DNA]</scope>
    <source>
        <strain evidence="6 7">4G51</strain>
    </source>
</reference>
<dbReference type="InterPro" id="IPR015168">
    <property type="entry name" value="SsuA/THI5"/>
</dbReference>
<evidence type="ECO:0000313" key="6">
    <source>
        <dbReference type="EMBL" id="PWR13632.1"/>
    </source>
</evidence>
<dbReference type="GO" id="GO:0042597">
    <property type="term" value="C:periplasmic space"/>
    <property type="evidence" value="ECO:0007669"/>
    <property type="project" value="UniProtKB-SubCell"/>
</dbReference>